<feature type="compositionally biased region" description="Basic and acidic residues" evidence="4">
    <location>
        <begin position="99"/>
        <end position="121"/>
    </location>
</feature>
<dbReference type="GO" id="GO:0015935">
    <property type="term" value="C:small ribosomal subunit"/>
    <property type="evidence" value="ECO:0007669"/>
    <property type="project" value="TreeGrafter"/>
</dbReference>
<reference evidence="5 6" key="1">
    <citation type="journal article" date="2016" name="Nat. Commun.">
        <title>Thousands of microbial genomes shed light on interconnected biogeochemical processes in an aquifer system.</title>
        <authorList>
            <person name="Anantharaman K."/>
            <person name="Brown C.T."/>
            <person name="Hug L.A."/>
            <person name="Sharon I."/>
            <person name="Castelle C.J."/>
            <person name="Probst A.J."/>
            <person name="Thomas B.C."/>
            <person name="Singh A."/>
            <person name="Wilkins M.J."/>
            <person name="Karaoz U."/>
            <person name="Brodie E.L."/>
            <person name="Williams K.H."/>
            <person name="Hubbard S.S."/>
            <person name="Banfield J.F."/>
        </authorList>
    </citation>
    <scope>NUCLEOTIDE SEQUENCE [LARGE SCALE GENOMIC DNA]</scope>
</reference>
<dbReference type="Gene3D" id="3.30.1320.10">
    <property type="match status" value="1"/>
</dbReference>
<feature type="compositionally biased region" description="Basic and acidic residues" evidence="4">
    <location>
        <begin position="132"/>
        <end position="141"/>
    </location>
</feature>
<dbReference type="Pfam" id="PF00886">
    <property type="entry name" value="Ribosomal_S16"/>
    <property type="match status" value="1"/>
</dbReference>
<name>A0A1F4RBF4_UNCSA</name>
<dbReference type="NCBIfam" id="TIGR00002">
    <property type="entry name" value="S16"/>
    <property type="match status" value="1"/>
</dbReference>
<dbReference type="HAMAP" id="MF_00385">
    <property type="entry name" value="Ribosomal_bS16"/>
    <property type="match status" value="1"/>
</dbReference>
<dbReference type="GO" id="GO:0003735">
    <property type="term" value="F:structural constituent of ribosome"/>
    <property type="evidence" value="ECO:0007669"/>
    <property type="project" value="InterPro"/>
</dbReference>
<organism evidence="5 6">
    <name type="scientific">candidate division WOR-1 bacterium RIFCSPLOWO2_02_FULL_46_20</name>
    <dbReference type="NCBI Taxonomy" id="1802567"/>
    <lineage>
        <taxon>Bacteria</taxon>
        <taxon>Bacillati</taxon>
        <taxon>Saganbacteria</taxon>
    </lineage>
</organism>
<gene>
    <name evidence="3" type="primary">rpsP</name>
    <name evidence="5" type="ORF">A3H38_05960</name>
</gene>
<dbReference type="InterPro" id="IPR000307">
    <property type="entry name" value="Ribosomal_bS16"/>
</dbReference>
<evidence type="ECO:0000256" key="2">
    <source>
        <dbReference type="ARBA" id="ARBA00023274"/>
    </source>
</evidence>
<keyword evidence="2 3" id="KW-0687">Ribonucleoprotein</keyword>
<dbReference type="AlphaFoldDB" id="A0A1F4RBF4"/>
<dbReference type="PANTHER" id="PTHR12919">
    <property type="entry name" value="30S RIBOSOMAL PROTEIN S16"/>
    <property type="match status" value="1"/>
</dbReference>
<dbReference type="GO" id="GO:0005737">
    <property type="term" value="C:cytoplasm"/>
    <property type="evidence" value="ECO:0007669"/>
    <property type="project" value="UniProtKB-ARBA"/>
</dbReference>
<feature type="region of interest" description="Disordered" evidence="4">
    <location>
        <begin position="99"/>
        <end position="141"/>
    </location>
</feature>
<dbReference type="InterPro" id="IPR023803">
    <property type="entry name" value="Ribosomal_bS16_dom_sf"/>
</dbReference>
<evidence type="ECO:0000313" key="6">
    <source>
        <dbReference type="Proteomes" id="UP000176938"/>
    </source>
</evidence>
<dbReference type="GO" id="GO:0006412">
    <property type="term" value="P:translation"/>
    <property type="evidence" value="ECO:0007669"/>
    <property type="project" value="UniProtKB-UniRule"/>
</dbReference>
<dbReference type="SUPFAM" id="SSF54565">
    <property type="entry name" value="Ribosomal protein S16"/>
    <property type="match status" value="1"/>
</dbReference>
<sequence>MAAKIKLQRKGAKSKPFYRVVVQDESAASASSIIEILGTYNPLKEPSVFDVDKEKTLAWIKKGAKPTDKVRLLLGKVGILPPVNLALLPKKKSKIELKAEAGKEGAKPAETKKPAEEEKPVDAPPEAEMNPEEVRQEEQKA</sequence>
<dbReference type="EMBL" id="METP01000040">
    <property type="protein sequence ID" value="OGC05507.1"/>
    <property type="molecule type" value="Genomic_DNA"/>
</dbReference>
<accession>A0A1F4RBF4</accession>
<evidence type="ECO:0000256" key="1">
    <source>
        <dbReference type="ARBA" id="ARBA00022980"/>
    </source>
</evidence>
<comment type="caution">
    <text evidence="5">The sequence shown here is derived from an EMBL/GenBank/DDBJ whole genome shotgun (WGS) entry which is preliminary data.</text>
</comment>
<dbReference type="PANTHER" id="PTHR12919:SF20">
    <property type="entry name" value="SMALL RIBOSOMAL SUBUNIT PROTEIN BS16M"/>
    <property type="match status" value="1"/>
</dbReference>
<keyword evidence="1 3" id="KW-0689">Ribosomal protein</keyword>
<comment type="similarity">
    <text evidence="3">Belongs to the bacterial ribosomal protein bS16 family.</text>
</comment>
<evidence type="ECO:0000256" key="3">
    <source>
        <dbReference type="HAMAP-Rule" id="MF_00385"/>
    </source>
</evidence>
<dbReference type="Proteomes" id="UP000176938">
    <property type="component" value="Unassembled WGS sequence"/>
</dbReference>
<proteinExistence type="inferred from homology"/>
<evidence type="ECO:0000313" key="5">
    <source>
        <dbReference type="EMBL" id="OGC05507.1"/>
    </source>
</evidence>
<evidence type="ECO:0000256" key="4">
    <source>
        <dbReference type="SAM" id="MobiDB-lite"/>
    </source>
</evidence>
<protein>
    <recommendedName>
        <fullName evidence="3">Small ribosomal subunit protein bS16</fullName>
    </recommendedName>
</protein>